<dbReference type="InterPro" id="IPR001932">
    <property type="entry name" value="PPM-type_phosphatase-like_dom"/>
</dbReference>
<name>K1RRV9_9ZZZZ</name>
<reference evidence="2" key="1">
    <citation type="journal article" date="2013" name="Environ. Microbiol.">
        <title>Microbiota from the distal guts of lean and obese adolescents exhibit partial functional redundancy besides clear differences in community structure.</title>
        <authorList>
            <person name="Ferrer M."/>
            <person name="Ruiz A."/>
            <person name="Lanza F."/>
            <person name="Haange S.B."/>
            <person name="Oberbach A."/>
            <person name="Till H."/>
            <person name="Bargiela R."/>
            <person name="Campoy C."/>
            <person name="Segura M.T."/>
            <person name="Richter M."/>
            <person name="von Bergen M."/>
            <person name="Seifert J."/>
            <person name="Suarez A."/>
        </authorList>
    </citation>
    <scope>NUCLEOTIDE SEQUENCE</scope>
</reference>
<gene>
    <name evidence="2" type="ORF">OBE_13647</name>
</gene>
<dbReference type="Gene3D" id="3.60.40.10">
    <property type="entry name" value="PPM-type phosphatase domain"/>
    <property type="match status" value="1"/>
</dbReference>
<dbReference type="SUPFAM" id="SSF81606">
    <property type="entry name" value="PP2C-like"/>
    <property type="match status" value="1"/>
</dbReference>
<dbReference type="Pfam" id="PF13672">
    <property type="entry name" value="PP2C_2"/>
    <property type="match status" value="1"/>
</dbReference>
<sequence>MILYKTGGEYMQVFAKSDIGRERKTNEDFYYVSKPEDKIRLFILADGMGGYNAGEVASRMAVESARDYIHKHFAKNKDSKEKLETLLKDAIEYANSVVYKKAQSKENLRGMGTTLDVCLIYNSRIYIGHVGDSRVYRIRKE</sequence>
<dbReference type="AlphaFoldDB" id="K1RRV9"/>
<feature type="domain" description="PPM-type phosphatase" evidence="1">
    <location>
        <begin position="12"/>
        <end position="141"/>
    </location>
</feature>
<comment type="caution">
    <text evidence="2">The sequence shown here is derived from an EMBL/GenBank/DDBJ whole genome shotgun (WGS) entry which is preliminary data.</text>
</comment>
<dbReference type="InterPro" id="IPR036457">
    <property type="entry name" value="PPM-type-like_dom_sf"/>
</dbReference>
<feature type="non-terminal residue" evidence="2">
    <location>
        <position position="141"/>
    </location>
</feature>
<proteinExistence type="predicted"/>
<dbReference type="EMBL" id="AJWZ01009427">
    <property type="protein sequence ID" value="EKC51357.1"/>
    <property type="molecule type" value="Genomic_DNA"/>
</dbReference>
<evidence type="ECO:0000259" key="1">
    <source>
        <dbReference type="PROSITE" id="PS51746"/>
    </source>
</evidence>
<accession>K1RRV9</accession>
<dbReference type="PROSITE" id="PS51746">
    <property type="entry name" value="PPM_2"/>
    <property type="match status" value="1"/>
</dbReference>
<organism evidence="2">
    <name type="scientific">human gut metagenome</name>
    <dbReference type="NCBI Taxonomy" id="408170"/>
    <lineage>
        <taxon>unclassified sequences</taxon>
        <taxon>metagenomes</taxon>
        <taxon>organismal metagenomes</taxon>
    </lineage>
</organism>
<protein>
    <submittedName>
        <fullName evidence="2">Protein serine/threonine phosphatase</fullName>
    </submittedName>
</protein>
<dbReference type="CDD" id="cd00143">
    <property type="entry name" value="PP2Cc"/>
    <property type="match status" value="1"/>
</dbReference>
<evidence type="ECO:0000313" key="2">
    <source>
        <dbReference type="EMBL" id="EKC51357.1"/>
    </source>
</evidence>